<dbReference type="Gene3D" id="1.10.1790.10">
    <property type="entry name" value="PRD domain"/>
    <property type="match status" value="1"/>
</dbReference>
<dbReference type="SUPFAM" id="SSF52794">
    <property type="entry name" value="PTS system IIB component-like"/>
    <property type="match status" value="1"/>
</dbReference>
<evidence type="ECO:0000256" key="3">
    <source>
        <dbReference type="ARBA" id="ARBA00022490"/>
    </source>
</evidence>
<dbReference type="SUPFAM" id="SSF55804">
    <property type="entry name" value="Phoshotransferase/anion transport protein"/>
    <property type="match status" value="1"/>
</dbReference>
<keyword evidence="6" id="KW-0598">Phosphotransferase system</keyword>
<dbReference type="Pfam" id="PF00359">
    <property type="entry name" value="PTS_EIIA_2"/>
    <property type="match status" value="1"/>
</dbReference>
<keyword evidence="5" id="KW-0808">Transferase</keyword>
<comment type="subcellular location">
    <subcellularLocation>
        <location evidence="1">Cytoplasm</location>
    </subcellularLocation>
</comment>
<dbReference type="InterPro" id="IPR016152">
    <property type="entry name" value="PTrfase/Anion_transptr"/>
</dbReference>
<evidence type="ECO:0000256" key="4">
    <source>
        <dbReference type="ARBA" id="ARBA00022553"/>
    </source>
</evidence>
<evidence type="ECO:0000256" key="5">
    <source>
        <dbReference type="ARBA" id="ARBA00022679"/>
    </source>
</evidence>
<evidence type="ECO:0000256" key="8">
    <source>
        <dbReference type="ARBA" id="ARBA00023159"/>
    </source>
</evidence>
<evidence type="ECO:0000256" key="6">
    <source>
        <dbReference type="ARBA" id="ARBA00022683"/>
    </source>
</evidence>
<feature type="domain" description="PTS EIIA type-2" evidence="12">
    <location>
        <begin position="534"/>
        <end position="676"/>
    </location>
</feature>
<dbReference type="Gene3D" id="3.40.50.2300">
    <property type="match status" value="1"/>
</dbReference>
<dbReference type="InterPro" id="IPR036095">
    <property type="entry name" value="PTS_EIIB-like_sf"/>
</dbReference>
<dbReference type="PROSITE" id="PS51094">
    <property type="entry name" value="PTS_EIIA_TYPE_2"/>
    <property type="match status" value="1"/>
</dbReference>
<sequence>MNDRIQKIISLFLEKPNIKITEMMQELSLTKRQINYAINIINQKLYDNGFSLIKHHRDGSFSYPNELKLFLLKPKKYSTDNTYSDKERVTMIVFYLIANNKYVSLDHLVNFLQYSKTTVLQDIKSAEAEVKKYNLGIIYDRTKGYSLKGDEQDIFLMMTNLILQNRKLLTSDLASEVIGNPKVEKKAILIIIEFEQKFKMTFSDKYFEVLKTIIQLIYIRTTHKKDIGIQVDSFIERTAEYKYLKQLSLLKDTSDIGIKWIALEILSSNVYDKATSSFNYEELKINDFIDQMIISFEAKTLVKIQDKENFEQRLLNHLRPACYRVKYHIYGIDHIEVKNDDHKFLIAIIKELIKPLEKWIGQKFPDYEIQLLTYYFGYQLVNGLDNVSSLIPKYKAVVVCSNGIMMSSILIRNLKELFPELNFLFTLSAREFENSEQNFDVVFTTIPLKTKCRQYIVKLNIDYSEKISLRYRVLNELGIEKTDLKVQKLLKLISKYADVYDSESLKNDMEKLLISNHSTVSDNNQKDNLPNLLEFIHPEYIRVVNQKIIDWHTALTTALQPLKDAKKVKDSYYQELEKQIDTPYNYSFLGQYMAIPHSSPEKGVIDDGFSLLISKSPIFLPYGKQARIIAPIAVLNHERSKKAINQLAMLATNEIVIQRLINSKDSKEAYKILKKYIQERSK</sequence>
<dbReference type="InterPro" id="IPR011608">
    <property type="entry name" value="PRD"/>
</dbReference>
<keyword evidence="8" id="KW-0010">Activator</keyword>
<protein>
    <recommendedName>
        <fullName evidence="10">Ascorbate-specific PTS system EIIA component</fullName>
    </recommendedName>
    <alternativeName>
        <fullName evidence="11">Ascorbate-specific phosphotransferase enzyme IIA component</fullName>
    </alternativeName>
</protein>
<evidence type="ECO:0000256" key="11">
    <source>
        <dbReference type="ARBA" id="ARBA00042072"/>
    </source>
</evidence>
<name>A0ABS4MGR3_9LACO</name>
<dbReference type="InterPro" id="IPR051351">
    <property type="entry name" value="Ascorbate-PTS_EIIA_comp"/>
</dbReference>
<dbReference type="PANTHER" id="PTHR36203">
    <property type="entry name" value="ASCORBATE-SPECIFIC PTS SYSTEM EIIA COMPONENT"/>
    <property type="match status" value="1"/>
</dbReference>
<dbReference type="Pfam" id="PF00874">
    <property type="entry name" value="PRD"/>
    <property type="match status" value="1"/>
</dbReference>
<comment type="caution">
    <text evidence="15">The sequence shown here is derived from an EMBL/GenBank/DDBJ whole genome shotgun (WGS) entry which is preliminary data.</text>
</comment>
<reference evidence="15 16" key="1">
    <citation type="submission" date="2021-03" db="EMBL/GenBank/DDBJ databases">
        <title>Genomic Encyclopedia of Type Strains, Phase IV (KMG-IV): sequencing the most valuable type-strain genomes for metagenomic binning, comparative biology and taxonomic classification.</title>
        <authorList>
            <person name="Goeker M."/>
        </authorList>
    </citation>
    <scope>NUCLEOTIDE SEQUENCE [LARGE SCALE GENOMIC DNA]</scope>
    <source>
        <strain evidence="15 16">DSM 101872</strain>
    </source>
</reference>
<evidence type="ECO:0000256" key="10">
    <source>
        <dbReference type="ARBA" id="ARBA00041175"/>
    </source>
</evidence>
<gene>
    <name evidence="15" type="ORF">J2Z60_001686</name>
</gene>
<dbReference type="PROSITE" id="PS51099">
    <property type="entry name" value="PTS_EIIB_TYPE_2"/>
    <property type="match status" value="1"/>
</dbReference>
<keyword evidence="16" id="KW-1185">Reference proteome</keyword>
<dbReference type="InterPro" id="IPR002178">
    <property type="entry name" value="PTS_EIIA_type-2_dom"/>
</dbReference>
<keyword evidence="2" id="KW-0813">Transport</keyword>
<dbReference type="InterPro" id="IPR013011">
    <property type="entry name" value="PTS_EIIB_2"/>
</dbReference>
<dbReference type="Proteomes" id="UP001519292">
    <property type="component" value="Unassembled WGS sequence"/>
</dbReference>
<evidence type="ECO:0000259" key="14">
    <source>
        <dbReference type="PROSITE" id="PS51372"/>
    </source>
</evidence>
<dbReference type="PROSITE" id="PS51372">
    <property type="entry name" value="PRD_2"/>
    <property type="match status" value="1"/>
</dbReference>
<feature type="domain" description="PTS EIIB type-2" evidence="13">
    <location>
        <begin position="394"/>
        <end position="482"/>
    </location>
</feature>
<dbReference type="InterPro" id="IPR036634">
    <property type="entry name" value="PRD_sf"/>
</dbReference>
<dbReference type="Gene3D" id="1.10.10.10">
    <property type="entry name" value="Winged helix-like DNA-binding domain superfamily/Winged helix DNA-binding domain"/>
    <property type="match status" value="1"/>
</dbReference>
<keyword evidence="3" id="KW-0963">Cytoplasm</keyword>
<dbReference type="Pfam" id="PF05043">
    <property type="entry name" value="Mga"/>
    <property type="match status" value="1"/>
</dbReference>
<dbReference type="RefSeq" id="WP_209687233.1">
    <property type="nucleotide sequence ID" value="NZ_JAGGLU010000010.1"/>
</dbReference>
<dbReference type="EMBL" id="JAGGLU010000010">
    <property type="protein sequence ID" value="MBP2058501.1"/>
    <property type="molecule type" value="Genomic_DNA"/>
</dbReference>
<dbReference type="InterPro" id="IPR036388">
    <property type="entry name" value="WH-like_DNA-bd_sf"/>
</dbReference>
<proteinExistence type="predicted"/>
<dbReference type="PANTHER" id="PTHR36203:SF1">
    <property type="entry name" value="ASCORBATE-SPECIFIC PTS SYSTEM EIIA COMPONENT"/>
    <property type="match status" value="1"/>
</dbReference>
<dbReference type="SUPFAM" id="SSF63520">
    <property type="entry name" value="PTS-regulatory domain, PRD"/>
    <property type="match status" value="1"/>
</dbReference>
<organism evidence="15 16">
    <name type="scientific">Lactobacillus colini</name>
    <dbReference type="NCBI Taxonomy" id="1819254"/>
    <lineage>
        <taxon>Bacteria</taxon>
        <taxon>Bacillati</taxon>
        <taxon>Bacillota</taxon>
        <taxon>Bacilli</taxon>
        <taxon>Lactobacillales</taxon>
        <taxon>Lactobacillaceae</taxon>
        <taxon>Lactobacillus</taxon>
    </lineage>
</organism>
<comment type="function">
    <text evidence="9">The phosphoenolpyruvate-dependent sugar phosphotransferase system (sugar PTS), a major carbohydrate active transport system, catalyzes the phosphorylation of incoming sugar substrates concomitantly with their translocation across the cell membrane. The enzyme II UlaABC PTS system is involved in ascorbate transport.</text>
</comment>
<evidence type="ECO:0000256" key="2">
    <source>
        <dbReference type="ARBA" id="ARBA00022448"/>
    </source>
</evidence>
<evidence type="ECO:0000259" key="12">
    <source>
        <dbReference type="PROSITE" id="PS51094"/>
    </source>
</evidence>
<dbReference type="CDD" id="cd05568">
    <property type="entry name" value="PTS_IIB_bgl_like"/>
    <property type="match status" value="1"/>
</dbReference>
<dbReference type="InterPro" id="IPR007737">
    <property type="entry name" value="Mga_HTH"/>
</dbReference>
<dbReference type="Gene3D" id="3.40.930.10">
    <property type="entry name" value="Mannitol-specific EII, Chain A"/>
    <property type="match status" value="1"/>
</dbReference>
<evidence type="ECO:0000256" key="7">
    <source>
        <dbReference type="ARBA" id="ARBA00022777"/>
    </source>
</evidence>
<evidence type="ECO:0000259" key="13">
    <source>
        <dbReference type="PROSITE" id="PS51099"/>
    </source>
</evidence>
<feature type="domain" description="PRD" evidence="14">
    <location>
        <begin position="280"/>
        <end position="386"/>
    </location>
</feature>
<accession>A0ABS4MGR3</accession>
<evidence type="ECO:0000256" key="9">
    <source>
        <dbReference type="ARBA" id="ARBA00037387"/>
    </source>
</evidence>
<keyword evidence="7" id="KW-0418">Kinase</keyword>
<keyword evidence="4" id="KW-0597">Phosphoprotein</keyword>
<evidence type="ECO:0000313" key="15">
    <source>
        <dbReference type="EMBL" id="MBP2058501.1"/>
    </source>
</evidence>
<evidence type="ECO:0000313" key="16">
    <source>
        <dbReference type="Proteomes" id="UP001519292"/>
    </source>
</evidence>
<evidence type="ECO:0000256" key="1">
    <source>
        <dbReference type="ARBA" id="ARBA00004496"/>
    </source>
</evidence>